<reference evidence="1 2" key="1">
    <citation type="submission" date="2021-06" db="EMBL/GenBank/DDBJ databases">
        <title>Caerostris extrusa draft genome.</title>
        <authorList>
            <person name="Kono N."/>
            <person name="Arakawa K."/>
        </authorList>
    </citation>
    <scope>NUCLEOTIDE SEQUENCE [LARGE SCALE GENOMIC DNA]</scope>
</reference>
<protein>
    <submittedName>
        <fullName evidence="1">Uncharacterized protein</fullName>
    </submittedName>
</protein>
<keyword evidence="2" id="KW-1185">Reference proteome</keyword>
<dbReference type="AlphaFoldDB" id="A0AAV4S867"/>
<evidence type="ECO:0000313" key="1">
    <source>
        <dbReference type="EMBL" id="GIY28937.1"/>
    </source>
</evidence>
<evidence type="ECO:0000313" key="2">
    <source>
        <dbReference type="Proteomes" id="UP001054945"/>
    </source>
</evidence>
<organism evidence="1 2">
    <name type="scientific">Caerostris extrusa</name>
    <name type="common">Bark spider</name>
    <name type="synonym">Caerostris bankana</name>
    <dbReference type="NCBI Taxonomy" id="172846"/>
    <lineage>
        <taxon>Eukaryota</taxon>
        <taxon>Metazoa</taxon>
        <taxon>Ecdysozoa</taxon>
        <taxon>Arthropoda</taxon>
        <taxon>Chelicerata</taxon>
        <taxon>Arachnida</taxon>
        <taxon>Araneae</taxon>
        <taxon>Araneomorphae</taxon>
        <taxon>Entelegynae</taxon>
        <taxon>Araneoidea</taxon>
        <taxon>Araneidae</taxon>
        <taxon>Caerostris</taxon>
    </lineage>
</organism>
<proteinExistence type="predicted"/>
<gene>
    <name evidence="1" type="ORF">CEXT_354801</name>
</gene>
<comment type="caution">
    <text evidence="1">The sequence shown here is derived from an EMBL/GenBank/DDBJ whole genome shotgun (WGS) entry which is preliminary data.</text>
</comment>
<dbReference type="EMBL" id="BPLR01009004">
    <property type="protein sequence ID" value="GIY28937.1"/>
    <property type="molecule type" value="Genomic_DNA"/>
</dbReference>
<accession>A0AAV4S867</accession>
<dbReference type="Proteomes" id="UP001054945">
    <property type="component" value="Unassembled WGS sequence"/>
</dbReference>
<name>A0AAV4S867_CAEEX</name>
<sequence>MAIFSLSFPSQILSTSRNTEHRCETLRGTHEDECQQLELGQEQELGDDRLEESRNRKMLSFLISYDIFSSLAIQNGVETTQ</sequence>